<dbReference type="InterPro" id="IPR018739">
    <property type="entry name" value="DUF2281"/>
</dbReference>
<name>A0A0F3IGW7_9GAMM</name>
<dbReference type="RefSeq" id="WP_045779731.1">
    <property type="nucleotide sequence ID" value="NZ_LAJX01000144.1"/>
</dbReference>
<dbReference type="Pfam" id="PF10047">
    <property type="entry name" value="DUF2281"/>
    <property type="match status" value="1"/>
</dbReference>
<evidence type="ECO:0000313" key="3">
    <source>
        <dbReference type="Proteomes" id="UP000033684"/>
    </source>
</evidence>
<feature type="domain" description="DUF2281" evidence="1">
    <location>
        <begin position="6"/>
        <end position="36"/>
    </location>
</feature>
<protein>
    <recommendedName>
        <fullName evidence="1">DUF2281 domain-containing protein</fullName>
    </recommendedName>
</protein>
<gene>
    <name evidence="2" type="ORF">VZ94_14190</name>
</gene>
<dbReference type="EMBL" id="LAJX01000144">
    <property type="protein sequence ID" value="KJV06001.1"/>
    <property type="molecule type" value="Genomic_DNA"/>
</dbReference>
<dbReference type="Proteomes" id="UP000033684">
    <property type="component" value="Unassembled WGS sequence"/>
</dbReference>
<reference evidence="2 3" key="2">
    <citation type="journal article" date="2016" name="Microb. Ecol.">
        <title>Genome Characteristics of a Novel Type I Methanotroph (Sn10-6) Isolated from a Flooded Indian Rice Field.</title>
        <authorList>
            <person name="Rahalkar M.C."/>
            <person name="Pandit P.S."/>
            <person name="Dhakephalkar P.K."/>
            <person name="Pore S."/>
            <person name="Arora P."/>
            <person name="Kapse N."/>
        </authorList>
    </citation>
    <scope>NUCLEOTIDE SEQUENCE [LARGE SCALE GENOMIC DNA]</scope>
    <source>
        <strain evidence="2 3">Sn10-6</strain>
    </source>
</reference>
<dbReference type="AlphaFoldDB" id="A0A0F3IGW7"/>
<reference evidence="3" key="1">
    <citation type="submission" date="2015-03" db="EMBL/GenBank/DDBJ databases">
        <title>Draft genome sequence of a novel methanotroph (Sn10-6) isolated from flooded ricefield rhizosphere in India.</title>
        <authorList>
            <person name="Pandit P.S."/>
            <person name="Pore S.D."/>
            <person name="Arora P."/>
            <person name="Kapse N.G."/>
            <person name="Dhakephalkar P.K."/>
            <person name="Rahalkar M.C."/>
        </authorList>
    </citation>
    <scope>NUCLEOTIDE SEQUENCE [LARGE SCALE GENOMIC DNA]</scope>
    <source>
        <strain evidence="3">Sn10-6</strain>
    </source>
</reference>
<evidence type="ECO:0000313" key="2">
    <source>
        <dbReference type="EMBL" id="KJV06001.1"/>
    </source>
</evidence>
<comment type="caution">
    <text evidence="2">The sequence shown here is derived from an EMBL/GenBank/DDBJ whole genome shotgun (WGS) entry which is preliminary data.</text>
</comment>
<dbReference type="OrthoDB" id="5572858at2"/>
<keyword evidence="3" id="KW-1185">Reference proteome</keyword>
<organism evidence="2 3">
    <name type="scientific">Methylocucumis oryzae</name>
    <dbReference type="NCBI Taxonomy" id="1632867"/>
    <lineage>
        <taxon>Bacteria</taxon>
        <taxon>Pseudomonadati</taxon>
        <taxon>Pseudomonadota</taxon>
        <taxon>Gammaproteobacteria</taxon>
        <taxon>Methylococcales</taxon>
        <taxon>Methylococcaceae</taxon>
        <taxon>Methylocucumis</taxon>
    </lineage>
</organism>
<accession>A0A0F3IGW7</accession>
<evidence type="ECO:0000259" key="1">
    <source>
        <dbReference type="Pfam" id="PF10047"/>
    </source>
</evidence>
<proteinExistence type="predicted"/>
<sequence length="63" mass="7385">MQIVREIQQHVEQLPENLQAEVLRYILNLKQKQHAVNITDEEALAIHAKLMEQYADTFTKLAQ</sequence>